<dbReference type="SUPFAM" id="SSF63829">
    <property type="entry name" value="Calcium-dependent phosphotriesterase"/>
    <property type="match status" value="1"/>
</dbReference>
<organism evidence="4 5">
    <name type="scientific">Pelovirga terrestris</name>
    <dbReference type="NCBI Taxonomy" id="2771352"/>
    <lineage>
        <taxon>Bacteria</taxon>
        <taxon>Pseudomonadati</taxon>
        <taxon>Thermodesulfobacteriota</taxon>
        <taxon>Desulfuromonadia</taxon>
        <taxon>Geobacterales</taxon>
        <taxon>Geobacteraceae</taxon>
        <taxon>Pelovirga</taxon>
    </lineage>
</organism>
<comment type="caution">
    <text evidence="4">The sequence shown here is derived from an EMBL/GenBank/DDBJ whole genome shotgun (WGS) entry which is preliminary data.</text>
</comment>
<dbReference type="Gene3D" id="2.120.10.30">
    <property type="entry name" value="TolB, C-terminal domain"/>
    <property type="match status" value="2"/>
</dbReference>
<dbReference type="EMBL" id="JACWUN010000008">
    <property type="protein sequence ID" value="MBD1400677.1"/>
    <property type="molecule type" value="Genomic_DNA"/>
</dbReference>
<evidence type="ECO:0000256" key="3">
    <source>
        <dbReference type="SAM" id="SignalP"/>
    </source>
</evidence>
<dbReference type="InterPro" id="IPR050952">
    <property type="entry name" value="TRIM-NHL_E3_ligases"/>
</dbReference>
<protein>
    <recommendedName>
        <fullName evidence="6">6-bladed beta-propeller</fullName>
    </recommendedName>
</protein>
<keyword evidence="3" id="KW-0732">Signal</keyword>
<dbReference type="PROSITE" id="PS51125">
    <property type="entry name" value="NHL"/>
    <property type="match status" value="1"/>
</dbReference>
<evidence type="ECO:0008006" key="6">
    <source>
        <dbReference type="Google" id="ProtNLM"/>
    </source>
</evidence>
<dbReference type="AlphaFoldDB" id="A0A8J6QYD9"/>
<name>A0A8J6QYD9_9BACT</name>
<evidence type="ECO:0000256" key="2">
    <source>
        <dbReference type="PROSITE-ProRule" id="PRU00504"/>
    </source>
</evidence>
<dbReference type="PROSITE" id="PS51257">
    <property type="entry name" value="PROKAR_LIPOPROTEIN"/>
    <property type="match status" value="1"/>
</dbReference>
<dbReference type="PANTHER" id="PTHR24104:SF25">
    <property type="entry name" value="PROTEIN LIN-41"/>
    <property type="match status" value="1"/>
</dbReference>
<dbReference type="GO" id="GO:0008270">
    <property type="term" value="F:zinc ion binding"/>
    <property type="evidence" value="ECO:0007669"/>
    <property type="project" value="UniProtKB-KW"/>
</dbReference>
<evidence type="ECO:0000256" key="1">
    <source>
        <dbReference type="ARBA" id="ARBA00022737"/>
    </source>
</evidence>
<dbReference type="InterPro" id="IPR001258">
    <property type="entry name" value="NHL_repeat"/>
</dbReference>
<dbReference type="PANTHER" id="PTHR24104">
    <property type="entry name" value="E3 UBIQUITIN-PROTEIN LIGASE NHLRC1-RELATED"/>
    <property type="match status" value="1"/>
</dbReference>
<reference evidence="4" key="1">
    <citation type="submission" date="2020-09" db="EMBL/GenBank/DDBJ databases">
        <title>Pelobacter alkaliphilus sp. nov., a novel anaerobic arsenate-reducing bacterium from terrestrial mud volcano.</title>
        <authorList>
            <person name="Khomyakova M.A."/>
            <person name="Merkel A.Y."/>
            <person name="Slobodkin A.I."/>
        </authorList>
    </citation>
    <scope>NUCLEOTIDE SEQUENCE</scope>
    <source>
        <strain evidence="4">M08fum</strain>
    </source>
</reference>
<keyword evidence="5" id="KW-1185">Reference proteome</keyword>
<feature type="chain" id="PRO_5035291850" description="6-bladed beta-propeller" evidence="3">
    <location>
        <begin position="25"/>
        <end position="354"/>
    </location>
</feature>
<keyword evidence="1" id="KW-0677">Repeat</keyword>
<dbReference type="RefSeq" id="WP_191155461.1">
    <property type="nucleotide sequence ID" value="NZ_JACWUN010000008.1"/>
</dbReference>
<feature type="repeat" description="NHL" evidence="2">
    <location>
        <begin position="191"/>
        <end position="234"/>
    </location>
</feature>
<feature type="signal peptide" evidence="3">
    <location>
        <begin position="1"/>
        <end position="24"/>
    </location>
</feature>
<evidence type="ECO:0000313" key="5">
    <source>
        <dbReference type="Proteomes" id="UP000632828"/>
    </source>
</evidence>
<accession>A0A8J6QYD9</accession>
<sequence>MARTFLLIPLLVFALFGCAPPAKQLETKFYPELPIEPRMQFLTTISNEGDIGKTTSGMRAFVAGEDALRGFSRPYAIASRPGTLYVSDVGFNMVIVVDFANKEFRPLPSERATALRQPRGLTVAEDILYVADSQRRQVLAFDSEDKYLRLYGGAETLEQPLDVAVYGDRVYVVDHSAYNIKVFDRETGELQGTIGERGREEGQLDRPTHVRVDHEGNLYVTDSLNFRVQKFDAEGNFIHMFGYPGSTPGGFARPKGIDVTRDGYLYAVDAAFENVQIFHDPSQFLVFFFGGFGHAPSYMYLPSPLTISYENIDLFKPYFDKDFKVEYLVYVGNQLGDYKINVYGVGKWIGPPLN</sequence>
<gene>
    <name evidence="4" type="ORF">ICT70_08355</name>
</gene>
<evidence type="ECO:0000313" key="4">
    <source>
        <dbReference type="EMBL" id="MBD1400677.1"/>
    </source>
</evidence>
<dbReference type="Proteomes" id="UP000632828">
    <property type="component" value="Unassembled WGS sequence"/>
</dbReference>
<dbReference type="InterPro" id="IPR011042">
    <property type="entry name" value="6-blade_b-propeller_TolB-like"/>
</dbReference>
<proteinExistence type="predicted"/>